<dbReference type="RefSeq" id="WP_259315285.1">
    <property type="nucleotide sequence ID" value="NZ_CP087164.1"/>
</dbReference>
<dbReference type="PANTHER" id="PTHR13789">
    <property type="entry name" value="MONOOXYGENASE"/>
    <property type="match status" value="1"/>
</dbReference>
<evidence type="ECO:0000256" key="1">
    <source>
        <dbReference type="ARBA" id="ARBA00023002"/>
    </source>
</evidence>
<proteinExistence type="predicted"/>
<dbReference type="EC" id="1.14.13.182" evidence="4"/>
<evidence type="ECO:0000259" key="3">
    <source>
        <dbReference type="Pfam" id="PF01494"/>
    </source>
</evidence>
<evidence type="ECO:0000313" key="4">
    <source>
        <dbReference type="EMBL" id="UGS35602.1"/>
    </source>
</evidence>
<dbReference type="InterPro" id="IPR036188">
    <property type="entry name" value="FAD/NAD-bd_sf"/>
</dbReference>
<dbReference type="PRINTS" id="PR00420">
    <property type="entry name" value="RNGMNOXGNASE"/>
</dbReference>
<dbReference type="Pfam" id="PF01494">
    <property type="entry name" value="FAD_binding_3"/>
    <property type="match status" value="2"/>
</dbReference>
<accession>A0A9E6XXK8</accession>
<keyword evidence="2" id="KW-0503">Monooxygenase</keyword>
<evidence type="ECO:0000313" key="5">
    <source>
        <dbReference type="Proteomes" id="UP001162834"/>
    </source>
</evidence>
<dbReference type="InterPro" id="IPR002938">
    <property type="entry name" value="FAD-bd"/>
</dbReference>
<reference evidence="4" key="1">
    <citation type="journal article" date="2022" name="Int. J. Syst. Evol. Microbiol.">
        <title>Pseudomonas aegrilactucae sp. nov. and Pseudomonas morbosilactucae sp. nov., pathogens causing bacterial rot of lettuce in Japan.</title>
        <authorList>
            <person name="Sawada H."/>
            <person name="Fujikawa T."/>
            <person name="Satou M."/>
        </authorList>
    </citation>
    <scope>NUCLEOTIDE SEQUENCE</scope>
    <source>
        <strain evidence="4">0166_1</strain>
    </source>
</reference>
<name>A0A9E6XXK8_9ACTN</name>
<keyword evidence="5" id="KW-1185">Reference proteome</keyword>
<protein>
    <submittedName>
        <fullName evidence="4">2-heptyl-3-hydroxy-4(1H)-quinolone synthase</fullName>
        <ecNumber evidence="4">1.14.13.182</ecNumber>
    </submittedName>
</protein>
<feature type="domain" description="FAD-binding" evidence="3">
    <location>
        <begin position="7"/>
        <end position="169"/>
    </location>
</feature>
<dbReference type="EMBL" id="CP087164">
    <property type="protein sequence ID" value="UGS35602.1"/>
    <property type="molecule type" value="Genomic_DNA"/>
</dbReference>
<organism evidence="4 5">
    <name type="scientific">Capillimicrobium parvum</name>
    <dbReference type="NCBI Taxonomy" id="2884022"/>
    <lineage>
        <taxon>Bacteria</taxon>
        <taxon>Bacillati</taxon>
        <taxon>Actinomycetota</taxon>
        <taxon>Thermoleophilia</taxon>
        <taxon>Solirubrobacterales</taxon>
        <taxon>Capillimicrobiaceae</taxon>
        <taxon>Capillimicrobium</taxon>
    </lineage>
</organism>
<dbReference type="PANTHER" id="PTHR13789:SF309">
    <property type="entry name" value="PUTATIVE (AFU_ORTHOLOGUE AFUA_6G14510)-RELATED"/>
    <property type="match status" value="1"/>
</dbReference>
<evidence type="ECO:0000256" key="2">
    <source>
        <dbReference type="ARBA" id="ARBA00023033"/>
    </source>
</evidence>
<sequence>MSSVERVLVVGGGIGGLSTTMGLRRAGIEVDVVELNPAWDVYGVGIIQPGNAVRALDALGLARRAIEEGFGFSGSRMHLADGTMVATQDAPPLAGAEYPPMNGITRPRLHEIFTSAVLESGARVVLGESVERIDQLADRVDVAFTDGTSATYHLVVGADGINSRVRAMVFDPDLRPSYTGQVCWRYNVPRPEDLDGIWMFMGSRGKAGIVPLAPDLAYLLLIEQPPVGDDGEPVVRLGVEGLAGIMRERLAEYGGLIGDLRDRCVRDDAAVVYRPVERVMLPAPWHRGRVVLVGDAAHATSPHIGQGAAMAIEDAVVLAEELASDQPVDQALASYMARREPRARFVFDTSRRIQELELAHDHGPENSELIVQSMIRTAEPI</sequence>
<dbReference type="KEGG" id="sbae:DSM104329_01995"/>
<dbReference type="AlphaFoldDB" id="A0A9E6XXK8"/>
<dbReference type="GO" id="GO:0071949">
    <property type="term" value="F:FAD binding"/>
    <property type="evidence" value="ECO:0007669"/>
    <property type="project" value="InterPro"/>
</dbReference>
<dbReference type="NCBIfam" id="NF005313">
    <property type="entry name" value="PRK06847.1"/>
    <property type="match status" value="1"/>
</dbReference>
<gene>
    <name evidence="4" type="primary">pqsH</name>
    <name evidence="4" type="ORF">DSM104329_01995</name>
</gene>
<feature type="domain" description="FAD-binding" evidence="3">
    <location>
        <begin position="281"/>
        <end position="348"/>
    </location>
</feature>
<dbReference type="GO" id="GO:0102164">
    <property type="term" value="F:2-heptyl-3-hydroxy-4(1H)-quinolone synthase activity"/>
    <property type="evidence" value="ECO:0007669"/>
    <property type="project" value="UniProtKB-EC"/>
</dbReference>
<dbReference type="Gene3D" id="3.50.50.60">
    <property type="entry name" value="FAD/NAD(P)-binding domain"/>
    <property type="match status" value="1"/>
</dbReference>
<keyword evidence="1 4" id="KW-0560">Oxidoreductase</keyword>
<dbReference type="Proteomes" id="UP001162834">
    <property type="component" value="Chromosome"/>
</dbReference>
<dbReference type="SUPFAM" id="SSF51905">
    <property type="entry name" value="FAD/NAD(P)-binding domain"/>
    <property type="match status" value="1"/>
</dbReference>
<dbReference type="InterPro" id="IPR050493">
    <property type="entry name" value="FAD-dep_Monooxygenase_BioMet"/>
</dbReference>